<dbReference type="AlphaFoldDB" id="A0A0A9E1B3"/>
<dbReference type="EMBL" id="GBRH01206215">
    <property type="protein sequence ID" value="JAD91680.1"/>
    <property type="molecule type" value="Transcribed_RNA"/>
</dbReference>
<organism evidence="1">
    <name type="scientific">Arundo donax</name>
    <name type="common">Giant reed</name>
    <name type="synonym">Donax arundinaceus</name>
    <dbReference type="NCBI Taxonomy" id="35708"/>
    <lineage>
        <taxon>Eukaryota</taxon>
        <taxon>Viridiplantae</taxon>
        <taxon>Streptophyta</taxon>
        <taxon>Embryophyta</taxon>
        <taxon>Tracheophyta</taxon>
        <taxon>Spermatophyta</taxon>
        <taxon>Magnoliopsida</taxon>
        <taxon>Liliopsida</taxon>
        <taxon>Poales</taxon>
        <taxon>Poaceae</taxon>
        <taxon>PACMAD clade</taxon>
        <taxon>Arundinoideae</taxon>
        <taxon>Arundineae</taxon>
        <taxon>Arundo</taxon>
    </lineage>
</organism>
<accession>A0A0A9E1B3</accession>
<protein>
    <submittedName>
        <fullName evidence="1">Uncharacterized protein</fullName>
    </submittedName>
</protein>
<reference evidence="1" key="2">
    <citation type="journal article" date="2015" name="Data Brief">
        <title>Shoot transcriptome of the giant reed, Arundo donax.</title>
        <authorList>
            <person name="Barrero R.A."/>
            <person name="Guerrero F.D."/>
            <person name="Moolhuijzen P."/>
            <person name="Goolsby J.A."/>
            <person name="Tidwell J."/>
            <person name="Bellgard S.E."/>
            <person name="Bellgard M.I."/>
        </authorList>
    </citation>
    <scope>NUCLEOTIDE SEQUENCE</scope>
    <source>
        <tissue evidence="1">Shoot tissue taken approximately 20 cm above the soil surface</tissue>
    </source>
</reference>
<name>A0A0A9E1B3_ARUDO</name>
<sequence length="34" mass="4024">MCLTETCSKRIWRQNLPAPKLLYRVFHPVPNLVV</sequence>
<reference evidence="1" key="1">
    <citation type="submission" date="2014-09" db="EMBL/GenBank/DDBJ databases">
        <authorList>
            <person name="Magalhaes I.L.F."/>
            <person name="Oliveira U."/>
            <person name="Santos F.R."/>
            <person name="Vidigal T.H.D.A."/>
            <person name="Brescovit A.D."/>
            <person name="Santos A.J."/>
        </authorList>
    </citation>
    <scope>NUCLEOTIDE SEQUENCE</scope>
    <source>
        <tissue evidence="1">Shoot tissue taken approximately 20 cm above the soil surface</tissue>
    </source>
</reference>
<evidence type="ECO:0000313" key="1">
    <source>
        <dbReference type="EMBL" id="JAD91680.1"/>
    </source>
</evidence>
<proteinExistence type="predicted"/>